<proteinExistence type="inferred from homology"/>
<dbReference type="Gene3D" id="3.40.190.10">
    <property type="entry name" value="Periplasmic binding protein-like II"/>
    <property type="match status" value="2"/>
</dbReference>
<evidence type="ECO:0000256" key="2">
    <source>
        <dbReference type="ARBA" id="ARBA00022448"/>
    </source>
</evidence>
<keyword evidence="3 4" id="KW-0732">Signal</keyword>
<evidence type="ECO:0000256" key="3">
    <source>
        <dbReference type="ARBA" id="ARBA00022729"/>
    </source>
</evidence>
<reference evidence="5" key="1">
    <citation type="submission" date="2023-02" db="EMBL/GenBank/DDBJ databases">
        <title>Georgenia sp.10Sc9-8, isolated from a soil sample collected from the Taklamakan desert.</title>
        <authorList>
            <person name="Liu S."/>
        </authorList>
    </citation>
    <scope>NUCLEOTIDE SEQUENCE</scope>
    <source>
        <strain evidence="5">10Sc9-8</strain>
    </source>
</reference>
<name>A0ABT5U1B8_9MICO</name>
<comment type="caution">
    <text evidence="5">The sequence shown here is derived from an EMBL/GenBank/DDBJ whole genome shotgun (WGS) entry which is preliminary data.</text>
</comment>
<comment type="similarity">
    <text evidence="1">Belongs to the bacterial solute-binding protein 1 family.</text>
</comment>
<evidence type="ECO:0000256" key="4">
    <source>
        <dbReference type="SAM" id="SignalP"/>
    </source>
</evidence>
<evidence type="ECO:0000313" key="5">
    <source>
        <dbReference type="EMBL" id="MDD9208113.1"/>
    </source>
</evidence>
<dbReference type="Pfam" id="PF13416">
    <property type="entry name" value="SBP_bac_8"/>
    <property type="match status" value="1"/>
</dbReference>
<dbReference type="Proteomes" id="UP001165561">
    <property type="component" value="Unassembled WGS sequence"/>
</dbReference>
<dbReference type="InterPro" id="IPR006059">
    <property type="entry name" value="SBP"/>
</dbReference>
<evidence type="ECO:0000256" key="1">
    <source>
        <dbReference type="ARBA" id="ARBA00008520"/>
    </source>
</evidence>
<protein>
    <submittedName>
        <fullName evidence="5">Extracellular solute-binding protein</fullName>
    </submittedName>
</protein>
<accession>A0ABT5U1B8</accession>
<feature type="chain" id="PRO_5045646487" evidence="4">
    <location>
        <begin position="16"/>
        <end position="408"/>
    </location>
</feature>
<keyword evidence="6" id="KW-1185">Reference proteome</keyword>
<feature type="signal peptide" evidence="4">
    <location>
        <begin position="1"/>
        <end position="15"/>
    </location>
</feature>
<keyword evidence="2" id="KW-0813">Transport</keyword>
<dbReference type="PANTHER" id="PTHR30061">
    <property type="entry name" value="MALTOSE-BINDING PERIPLASMIC PROTEIN"/>
    <property type="match status" value="1"/>
</dbReference>
<organism evidence="5 6">
    <name type="scientific">Georgenia halotolerans</name>
    <dbReference type="NCBI Taxonomy" id="3028317"/>
    <lineage>
        <taxon>Bacteria</taxon>
        <taxon>Bacillati</taxon>
        <taxon>Actinomycetota</taxon>
        <taxon>Actinomycetes</taxon>
        <taxon>Micrococcales</taxon>
        <taxon>Bogoriellaceae</taxon>
        <taxon>Georgenia</taxon>
    </lineage>
</organism>
<dbReference type="PANTHER" id="PTHR30061:SF50">
    <property type="entry name" value="MALTOSE_MALTODEXTRIN-BINDING PERIPLASMIC PROTEIN"/>
    <property type="match status" value="1"/>
</dbReference>
<sequence>MLAGAAMLAACSAQAGPPTLTWYINPDAGGQERIAQQCSEESDEYDIETSLLPRDAASQREQLARRLAASDNSIDIMSLDPPFIPEMAEPEFLAPVPEELQDTQGVVQGAVDSAMWDDELVAVPFWANTQLLWYRESVAEAAGLDLSQPVTWQQVMDAAADQDKLLGVQGTKAESLTVWINALIHSADGEIITNPEAPAREVDLGLQSEAGQAAAEIIGRIGDDRLAGAGFPTADENASMQLFTSDDGSFMVNWPFVYAAISESDPDVLEDMGWAVYPQVEEGTDAAPPVGGINLAVGAFSENVDLAYDAVACIVQPENQAEYFLSDGNPPSAVEAYEDPQVQEQYPMADVIRQSLEQAAPRPQTPYYNEISLGLQETWHPPASVAPDSTPEESAELITAVLRGERLL</sequence>
<dbReference type="EMBL" id="JARACI010001193">
    <property type="protein sequence ID" value="MDD9208113.1"/>
    <property type="molecule type" value="Genomic_DNA"/>
</dbReference>
<evidence type="ECO:0000313" key="6">
    <source>
        <dbReference type="Proteomes" id="UP001165561"/>
    </source>
</evidence>
<gene>
    <name evidence="5" type="ORF">PU560_16805</name>
</gene>
<dbReference type="SUPFAM" id="SSF53850">
    <property type="entry name" value="Periplasmic binding protein-like II"/>
    <property type="match status" value="1"/>
</dbReference>